<dbReference type="Proteomes" id="UP000626109">
    <property type="component" value="Unassembled WGS sequence"/>
</dbReference>
<accession>A0A813HTA7</accession>
<reference evidence="1" key="1">
    <citation type="submission" date="2021-02" db="EMBL/GenBank/DDBJ databases">
        <authorList>
            <person name="Dougan E. K."/>
            <person name="Rhodes N."/>
            <person name="Thang M."/>
            <person name="Chan C."/>
        </authorList>
    </citation>
    <scope>NUCLEOTIDE SEQUENCE</scope>
</reference>
<proteinExistence type="predicted"/>
<dbReference type="Proteomes" id="UP000654075">
    <property type="component" value="Unassembled WGS sequence"/>
</dbReference>
<evidence type="ECO:0000313" key="2">
    <source>
        <dbReference type="EMBL" id="CAE8646569.1"/>
    </source>
</evidence>
<evidence type="ECO:0000313" key="1">
    <source>
        <dbReference type="EMBL" id="CAE8640743.1"/>
    </source>
</evidence>
<sequence>MPLAYEIAKPAAVQPTPDSHSEVPAASWLVEAQQCKAAERLGTSKPLLREALRQALASPDELELAAEGICGDCKLRMIWRRSIPNFLKPLADHVFARVYSSLLEDRPSLCVVAMHSSWQ</sequence>
<comment type="caution">
    <text evidence="1">The sequence shown here is derived from an EMBL/GenBank/DDBJ whole genome shotgun (WGS) entry which is preliminary data.</text>
</comment>
<name>A0A813HTA7_POLGL</name>
<keyword evidence="3" id="KW-1185">Reference proteome</keyword>
<dbReference type="EMBL" id="CAJNNW010004602">
    <property type="protein sequence ID" value="CAE8646569.1"/>
    <property type="molecule type" value="Genomic_DNA"/>
</dbReference>
<evidence type="ECO:0000313" key="3">
    <source>
        <dbReference type="Proteomes" id="UP000654075"/>
    </source>
</evidence>
<dbReference type="EMBL" id="CAJNNV010032691">
    <property type="protein sequence ID" value="CAE8640743.1"/>
    <property type="molecule type" value="Genomic_DNA"/>
</dbReference>
<protein>
    <submittedName>
        <fullName evidence="1">Uncharacterized protein</fullName>
    </submittedName>
</protein>
<gene>
    <name evidence="1" type="ORF">PGLA1383_LOCUS55513</name>
    <name evidence="2" type="ORF">PGLA2088_LOCUS4922</name>
</gene>
<dbReference type="AlphaFoldDB" id="A0A813HTA7"/>
<organism evidence="1 3">
    <name type="scientific">Polarella glacialis</name>
    <name type="common">Dinoflagellate</name>
    <dbReference type="NCBI Taxonomy" id="89957"/>
    <lineage>
        <taxon>Eukaryota</taxon>
        <taxon>Sar</taxon>
        <taxon>Alveolata</taxon>
        <taxon>Dinophyceae</taxon>
        <taxon>Suessiales</taxon>
        <taxon>Suessiaceae</taxon>
        <taxon>Polarella</taxon>
    </lineage>
</organism>